<dbReference type="STRING" id="1419482.SAMN05444266_10183"/>
<keyword evidence="1" id="KW-0732">Signal</keyword>
<evidence type="ECO:0000256" key="1">
    <source>
        <dbReference type="SAM" id="SignalP"/>
    </source>
</evidence>
<dbReference type="Proteomes" id="UP000184420">
    <property type="component" value="Unassembled WGS sequence"/>
</dbReference>
<name>A0A1M6V6G0_9BACT</name>
<dbReference type="OrthoDB" id="611136at2"/>
<dbReference type="Gene3D" id="1.25.40.390">
    <property type="match status" value="2"/>
</dbReference>
<dbReference type="SUPFAM" id="SSF48452">
    <property type="entry name" value="TPR-like"/>
    <property type="match status" value="1"/>
</dbReference>
<reference evidence="2 3" key="1">
    <citation type="submission" date="2016-11" db="EMBL/GenBank/DDBJ databases">
        <authorList>
            <person name="Jaros S."/>
            <person name="Januszkiewicz K."/>
            <person name="Wedrychowicz H."/>
        </authorList>
    </citation>
    <scope>NUCLEOTIDE SEQUENCE [LARGE SCALE GENOMIC DNA]</scope>
    <source>
        <strain evidence="2 3">DSM 27406</strain>
    </source>
</reference>
<dbReference type="InterPro" id="IPR018247">
    <property type="entry name" value="EF_Hand_1_Ca_BS"/>
</dbReference>
<dbReference type="Gene3D" id="2.60.40.10">
    <property type="entry name" value="Immunoglobulins"/>
    <property type="match status" value="1"/>
</dbReference>
<dbReference type="EMBL" id="FRBL01000001">
    <property type="protein sequence ID" value="SHK77052.1"/>
    <property type="molecule type" value="Genomic_DNA"/>
</dbReference>
<protein>
    <submittedName>
        <fullName evidence="2">SusD family protein</fullName>
    </submittedName>
</protein>
<sequence>MSMKKISYAAALLVLAACSTSDPVIPVTPPVVDSSKVDITVYDATKWAADKPYGQQRAGVTVNLYKSQADFADNKIAFTRSTDVNGKAQFTGIPDGEYYIEAKLDTLSNMPWRSNNEGYTFDSLYQQYTVNSPMNDNLPYGGNFIYKDLNGDGVLDTNDYTKLPAQKVSAAAAKTNSIRIMIGVRTNSEFQPFTTSQEAKDALNVLYNDIHAWHQLVTVADAVLTQDANCNGIAAYCDLDTYKMNAFNNITTRIWNNGISLINKANRMMQYGVKATGDSSYYAHAIGVRGYVKMQLADLFGSFPNYNTLLPLKTIYQTQSNTVRTNIEADLNTAYRMLPALTSTNRDRSKLSKEATNALLVRNALNNGQYATAVAIAMPIFDNDSAVILEMDKSNTYTSSTSREILWGDNKEITNADLKVIFKKGNYLPIINLNQLVTTHAEAYAQVGRRDEAIGRINMIASRSGLTPYPQPWSQSIIATMEKIQLQTFTDQAIEGITLRSLVRWNIQLNSLGPLGFQPHNALMPVPMSFVDQYPNIVQNPGY</sequence>
<dbReference type="SUPFAM" id="SSF117074">
    <property type="entry name" value="Hypothetical protein PA1324"/>
    <property type="match status" value="1"/>
</dbReference>
<proteinExistence type="predicted"/>
<feature type="signal peptide" evidence="1">
    <location>
        <begin position="1"/>
        <end position="21"/>
    </location>
</feature>
<evidence type="ECO:0000313" key="2">
    <source>
        <dbReference type="EMBL" id="SHK77052.1"/>
    </source>
</evidence>
<gene>
    <name evidence="2" type="ORF">SAMN05444266_10183</name>
</gene>
<feature type="chain" id="PRO_5012116090" evidence="1">
    <location>
        <begin position="22"/>
        <end position="543"/>
    </location>
</feature>
<dbReference type="PROSITE" id="PS51257">
    <property type="entry name" value="PROKAR_LIPOPROTEIN"/>
    <property type="match status" value="1"/>
</dbReference>
<accession>A0A1M6V6G0</accession>
<evidence type="ECO:0000313" key="3">
    <source>
        <dbReference type="Proteomes" id="UP000184420"/>
    </source>
</evidence>
<organism evidence="2 3">
    <name type="scientific">Chitinophaga jiangningensis</name>
    <dbReference type="NCBI Taxonomy" id="1419482"/>
    <lineage>
        <taxon>Bacteria</taxon>
        <taxon>Pseudomonadati</taxon>
        <taxon>Bacteroidota</taxon>
        <taxon>Chitinophagia</taxon>
        <taxon>Chitinophagales</taxon>
        <taxon>Chitinophagaceae</taxon>
        <taxon>Chitinophaga</taxon>
    </lineage>
</organism>
<dbReference type="AlphaFoldDB" id="A0A1M6V6G0"/>
<dbReference type="InterPro" id="IPR013783">
    <property type="entry name" value="Ig-like_fold"/>
</dbReference>
<dbReference type="InterPro" id="IPR011990">
    <property type="entry name" value="TPR-like_helical_dom_sf"/>
</dbReference>
<keyword evidence="3" id="KW-1185">Reference proteome</keyword>
<dbReference type="PROSITE" id="PS00018">
    <property type="entry name" value="EF_HAND_1"/>
    <property type="match status" value="1"/>
</dbReference>